<evidence type="ECO:0000256" key="1">
    <source>
        <dbReference type="ARBA" id="ARBA00008645"/>
    </source>
</evidence>
<keyword evidence="4" id="KW-1185">Reference proteome</keyword>
<sequence length="576" mass="62750">MKLHGVIPLTMVVMSVFASYSSSSPILNGWYPCSENTFSGGDTPVGKDAQCAVYVAPLCYPGVCETPKGVNPNVDIFVKRIPATVGNVDTASNVWLLQGGPGSGSTAMEVDMVALHSHLEGAVNVYTMDHRGAGRSTRLDCVAAQVSTTGSPSGAWIDLSEIPACAQDLHTKYGDLASFSVTTAATDLAAFISMYTNGRSTIVYGVSYATMLAERLMHLAPPEVTGYVLDGIVATSGAPVDEFFYFTDWDSNFGEVGDAFLALCEEDRNCKDRFQPIGLNNTLQNLIDQFDDDPNSTCAALIQGPDNSPSLGLREILGTALMKWYKRTLIPSVVYRLQRCSPDDVEVLTQFLNTIHQSDSDGDGQDNSFQSTLLYYLIVYSEMWEAPMPPIPELKTRLTNAKMSFAAGAYRSASTYCAYSKEKSKTCDEFNVSNYNASGIVYKRDQYWNKAATIPSQSSVLLMSGKLDPQTPNKYVESLLKALDGDKKELIAFDYASHGAVWTTQSAAGDRSSETCGMKLLTSYVRNDGDLTRLDKSCVDEMPAFNLTTPEYYLTKYFATEDAYDGVFNSSLDSSS</sequence>
<dbReference type="EMBL" id="NBNE01000188">
    <property type="protein sequence ID" value="OWZ21799.1"/>
    <property type="molecule type" value="Genomic_DNA"/>
</dbReference>
<comment type="similarity">
    <text evidence="1">Belongs to the AB hydrolase superfamily.</text>
</comment>
<dbReference type="STRING" id="4795.A0A225WXP2"/>
<gene>
    <name evidence="3" type="ORF">PHMEG_0003602</name>
</gene>
<organism evidence="3 4">
    <name type="scientific">Phytophthora megakarya</name>
    <dbReference type="NCBI Taxonomy" id="4795"/>
    <lineage>
        <taxon>Eukaryota</taxon>
        <taxon>Sar</taxon>
        <taxon>Stramenopiles</taxon>
        <taxon>Oomycota</taxon>
        <taxon>Peronosporomycetes</taxon>
        <taxon>Peronosporales</taxon>
        <taxon>Peronosporaceae</taxon>
        <taxon>Phytophthora</taxon>
    </lineage>
</organism>
<evidence type="ECO:0000256" key="2">
    <source>
        <dbReference type="SAM" id="SignalP"/>
    </source>
</evidence>
<protein>
    <submittedName>
        <fullName evidence="3">Uncharacterized protein</fullName>
    </submittedName>
</protein>
<dbReference type="SUPFAM" id="SSF53474">
    <property type="entry name" value="alpha/beta-Hydrolases"/>
    <property type="match status" value="1"/>
</dbReference>
<dbReference type="InterPro" id="IPR029058">
    <property type="entry name" value="AB_hydrolase_fold"/>
</dbReference>
<reference evidence="4" key="1">
    <citation type="submission" date="2017-03" db="EMBL/GenBank/DDBJ databases">
        <title>Phytopthora megakarya and P. palmivora, two closely related causual agents of cacao black pod achieved similar genome size and gene model numbers by different mechanisms.</title>
        <authorList>
            <person name="Ali S."/>
            <person name="Shao J."/>
            <person name="Larry D.J."/>
            <person name="Kronmiller B."/>
            <person name="Shen D."/>
            <person name="Strem M.D."/>
            <person name="Melnick R.L."/>
            <person name="Guiltinan M.J."/>
            <person name="Tyler B.M."/>
            <person name="Meinhardt L.W."/>
            <person name="Bailey B.A."/>
        </authorList>
    </citation>
    <scope>NUCLEOTIDE SEQUENCE [LARGE SCALE GENOMIC DNA]</scope>
    <source>
        <strain evidence="4">zdho120</strain>
    </source>
</reference>
<evidence type="ECO:0000313" key="3">
    <source>
        <dbReference type="EMBL" id="OWZ21799.1"/>
    </source>
</evidence>
<dbReference type="OrthoDB" id="425534at2759"/>
<dbReference type="PANTHER" id="PTHR43039">
    <property type="entry name" value="ESTERASE-RELATED"/>
    <property type="match status" value="1"/>
</dbReference>
<name>A0A225WXP2_9STRA</name>
<accession>A0A225WXP2</accession>
<dbReference type="Gene3D" id="3.40.50.1820">
    <property type="entry name" value="alpha/beta hydrolase"/>
    <property type="match status" value="1"/>
</dbReference>
<feature type="chain" id="PRO_5012488691" evidence="2">
    <location>
        <begin position="24"/>
        <end position="576"/>
    </location>
</feature>
<evidence type="ECO:0000313" key="4">
    <source>
        <dbReference type="Proteomes" id="UP000198211"/>
    </source>
</evidence>
<comment type="caution">
    <text evidence="3">The sequence shown here is derived from an EMBL/GenBank/DDBJ whole genome shotgun (WGS) entry which is preliminary data.</text>
</comment>
<dbReference type="Proteomes" id="UP000198211">
    <property type="component" value="Unassembled WGS sequence"/>
</dbReference>
<proteinExistence type="inferred from homology"/>
<keyword evidence="2" id="KW-0732">Signal</keyword>
<feature type="signal peptide" evidence="2">
    <location>
        <begin position="1"/>
        <end position="23"/>
    </location>
</feature>
<dbReference type="AlphaFoldDB" id="A0A225WXP2"/>